<feature type="domain" description="Ketoreductase" evidence="3">
    <location>
        <begin position="16"/>
        <end position="195"/>
    </location>
</feature>
<dbReference type="InterPro" id="IPR020904">
    <property type="entry name" value="Sc_DH/Rdtase_CS"/>
</dbReference>
<dbReference type="InterPro" id="IPR036291">
    <property type="entry name" value="NAD(P)-bd_dom_sf"/>
</dbReference>
<evidence type="ECO:0000256" key="2">
    <source>
        <dbReference type="RuleBase" id="RU000363"/>
    </source>
</evidence>
<dbReference type="Pfam" id="PF00106">
    <property type="entry name" value="adh_short"/>
    <property type="match status" value="1"/>
</dbReference>
<dbReference type="RefSeq" id="WP_092616144.1">
    <property type="nucleotide sequence ID" value="NZ_FNCV01000002.1"/>
</dbReference>
<evidence type="ECO:0000256" key="1">
    <source>
        <dbReference type="ARBA" id="ARBA00006484"/>
    </source>
</evidence>
<proteinExistence type="inferred from homology"/>
<dbReference type="InterPro" id="IPR002347">
    <property type="entry name" value="SDR_fam"/>
</dbReference>
<evidence type="ECO:0000313" key="4">
    <source>
        <dbReference type="EMBL" id="SDG75332.1"/>
    </source>
</evidence>
<dbReference type="EMBL" id="FNCV01000002">
    <property type="protein sequence ID" value="SDG75332.1"/>
    <property type="molecule type" value="Genomic_DNA"/>
</dbReference>
<dbReference type="Proteomes" id="UP000217076">
    <property type="component" value="Unassembled WGS sequence"/>
</dbReference>
<dbReference type="InterPro" id="IPR057326">
    <property type="entry name" value="KR_dom"/>
</dbReference>
<dbReference type="Gene3D" id="3.40.50.720">
    <property type="entry name" value="NAD(P)-binding Rossmann-like Domain"/>
    <property type="match status" value="1"/>
</dbReference>
<dbReference type="FunFam" id="3.40.50.720:FF:000084">
    <property type="entry name" value="Short-chain dehydrogenase reductase"/>
    <property type="match status" value="1"/>
</dbReference>
<dbReference type="PRINTS" id="PR00081">
    <property type="entry name" value="GDHRDH"/>
</dbReference>
<dbReference type="STRING" id="83401.SAMN05421742_102317"/>
<dbReference type="InterPro" id="IPR050259">
    <property type="entry name" value="SDR"/>
</dbReference>
<protein>
    <submittedName>
        <fullName evidence="4">NADP-dependent 3-hydroxy acid dehydrogenase YdfG</fullName>
    </submittedName>
</protein>
<evidence type="ECO:0000313" key="5">
    <source>
        <dbReference type="Proteomes" id="UP000217076"/>
    </source>
</evidence>
<dbReference type="AlphaFoldDB" id="A0A1G7WTR9"/>
<comment type="similarity">
    <text evidence="1 2">Belongs to the short-chain dehydrogenases/reductases (SDR) family.</text>
</comment>
<dbReference type="GO" id="GO:0032787">
    <property type="term" value="P:monocarboxylic acid metabolic process"/>
    <property type="evidence" value="ECO:0007669"/>
    <property type="project" value="UniProtKB-ARBA"/>
</dbReference>
<accession>A0A1G7WTR9</accession>
<gene>
    <name evidence="4" type="ORF">SAMN05421742_102317</name>
</gene>
<evidence type="ECO:0000259" key="3">
    <source>
        <dbReference type="SMART" id="SM00822"/>
    </source>
</evidence>
<dbReference type="PRINTS" id="PR00080">
    <property type="entry name" value="SDRFAMILY"/>
</dbReference>
<dbReference type="PROSITE" id="PS00061">
    <property type="entry name" value="ADH_SHORT"/>
    <property type="match status" value="1"/>
</dbReference>
<dbReference type="SUPFAM" id="SSF51735">
    <property type="entry name" value="NAD(P)-binding Rossmann-fold domains"/>
    <property type="match status" value="1"/>
</dbReference>
<dbReference type="PANTHER" id="PTHR42879:SF2">
    <property type="entry name" value="3-OXOACYL-[ACYL-CARRIER-PROTEIN] REDUCTASE FABG"/>
    <property type="match status" value="1"/>
</dbReference>
<name>A0A1G7WTR9_9PROT</name>
<dbReference type="OrthoDB" id="9804774at2"/>
<reference evidence="5" key="1">
    <citation type="submission" date="2016-10" db="EMBL/GenBank/DDBJ databases">
        <authorList>
            <person name="Varghese N."/>
            <person name="Submissions S."/>
        </authorList>
    </citation>
    <scope>NUCLEOTIDE SEQUENCE [LARGE SCALE GENOMIC DNA]</scope>
    <source>
        <strain evidence="5">930I</strain>
    </source>
</reference>
<sequence>MPSPAAAAPDTPLAGRHALITGGGKGIGAAIAIALAARGARLSLLGREMAALKATAAALPHALPLGADVTDPAATEAALTQARATHGPIHILVNNAGAVETAPLTRTDDALWGRLIELNLGAVFRLTRAVLPEMLAAGWGRVINIASTAGLTGYPYVAAYCAAKHGVVGLTRAVALETAGTGVTVNCVCPGLTDTALAERAVASVAARTGRPEAEIRARLIEPNPLGRLIAPQEVAETVAWLALPAASAMTGQAIAVAGGEVMP</sequence>
<dbReference type="SMART" id="SM00822">
    <property type="entry name" value="PKS_KR"/>
    <property type="match status" value="1"/>
</dbReference>
<keyword evidence="5" id="KW-1185">Reference proteome</keyword>
<organism evidence="4 5">
    <name type="scientific">Roseospirillum parvum</name>
    <dbReference type="NCBI Taxonomy" id="83401"/>
    <lineage>
        <taxon>Bacteria</taxon>
        <taxon>Pseudomonadati</taxon>
        <taxon>Pseudomonadota</taxon>
        <taxon>Alphaproteobacteria</taxon>
        <taxon>Rhodospirillales</taxon>
        <taxon>Rhodospirillaceae</taxon>
        <taxon>Roseospirillum</taxon>
    </lineage>
</organism>
<dbReference type="PANTHER" id="PTHR42879">
    <property type="entry name" value="3-OXOACYL-(ACYL-CARRIER-PROTEIN) REDUCTASE"/>
    <property type="match status" value="1"/>
</dbReference>